<dbReference type="InterPro" id="IPR010090">
    <property type="entry name" value="Phage_tape_meas"/>
</dbReference>
<dbReference type="Pfam" id="PF10145">
    <property type="entry name" value="PhageMin_Tail"/>
    <property type="match status" value="1"/>
</dbReference>
<feature type="compositionally biased region" description="Polar residues" evidence="2">
    <location>
        <begin position="606"/>
        <end position="625"/>
    </location>
</feature>
<comment type="caution">
    <text evidence="4">The sequence shown here is derived from an EMBL/GenBank/DDBJ whole genome shotgun (WGS) entry which is preliminary data.</text>
</comment>
<evidence type="ECO:0000259" key="3">
    <source>
        <dbReference type="Pfam" id="PF10145"/>
    </source>
</evidence>
<proteinExistence type="predicted"/>
<dbReference type="RefSeq" id="WP_071204170.1">
    <property type="nucleotide sequence ID" value="NZ_MBFA02000003.1"/>
</dbReference>
<dbReference type="PANTHER" id="PTHR37813:SF1">
    <property type="entry name" value="FELS-2 PROPHAGE PROTEIN"/>
    <property type="match status" value="1"/>
</dbReference>
<dbReference type="NCBIfam" id="TIGR01760">
    <property type="entry name" value="tape_meas_TP901"/>
    <property type="match status" value="1"/>
</dbReference>
<evidence type="ECO:0000313" key="4">
    <source>
        <dbReference type="EMBL" id="MUP09432.1"/>
    </source>
</evidence>
<dbReference type="AlphaFoldDB" id="A0ABD6H4Y4"/>
<sequence length="625" mass="66594">MSKLQASLVVDLVDKTGAKTSAVIGNMNRLKRAERDYMLADKGLRLSNKDKAMERLLTERHMASEKRMARMAMMGRTVSAVALVAGAAATKSYLDFASSEDKVNRILINANKGFGDLSPAMRDVQRVANQTALSVGNVTGGLESLVSAGQPMEKALAFLPSVARTAQASNSAVSDIANTADAMSNSFGISAGQMEKAFDILVEGGNAGKFELKDMSQYLPKLLPAFATIGYKGEEGLAKVVAMLQMVRQQTGSSEQAATALGNVVQKMYSNETANKFKRFGIDLPKSLDKAKKEGKDVMDTLVDMSIIATKGDLSKLPLIFEDTQAQDGMRALIQLRMGTKQLTTALYGASGAVERGLNQALQASQQKIQKMSNLWDALMTKVGGGVATVVNPALEKITNTLDERADEAAGVQGQSLSYNDLQQRQLEFFKQYGEKNPGASVMDKNTAFRKALAQMGRGEIKDVMDFFNPPASKEPQVWGPSGRGTPQPWEKVPIPAETPRSDAYNRRMYGEGQLAAQRAMRDAVPSMPTEFRDAQDALNASLTGTNGSPNIGAVLSDKIAEGGDKAATAMQSQANTIGSAIGAAFLSKVSGALGSFMANPGGGQPRSTGQAVQQQSNGQFIDAP</sequence>
<feature type="region of interest" description="Disordered" evidence="2">
    <location>
        <begin position="598"/>
        <end position="625"/>
    </location>
</feature>
<accession>A0ABD6H4Y4</accession>
<organism evidence="4 5">
    <name type="scientific">Agrobacterium vitis</name>
    <name type="common">Rhizobium vitis</name>
    <dbReference type="NCBI Taxonomy" id="373"/>
    <lineage>
        <taxon>Bacteria</taxon>
        <taxon>Pseudomonadati</taxon>
        <taxon>Pseudomonadota</taxon>
        <taxon>Alphaproteobacteria</taxon>
        <taxon>Hyphomicrobiales</taxon>
        <taxon>Rhizobiaceae</taxon>
        <taxon>Rhizobium/Agrobacterium group</taxon>
        <taxon>Agrobacterium</taxon>
    </lineage>
</organism>
<dbReference type="EMBL" id="MBFA02000003">
    <property type="protein sequence ID" value="MUP09432.1"/>
    <property type="molecule type" value="Genomic_DNA"/>
</dbReference>
<dbReference type="Proteomes" id="UP000179536">
    <property type="component" value="Unassembled WGS sequence"/>
</dbReference>
<keyword evidence="1" id="KW-1188">Viral release from host cell</keyword>
<feature type="region of interest" description="Disordered" evidence="2">
    <location>
        <begin position="474"/>
        <end position="501"/>
    </location>
</feature>
<feature type="domain" description="Phage tail tape measure protein" evidence="3">
    <location>
        <begin position="124"/>
        <end position="304"/>
    </location>
</feature>
<dbReference type="PANTHER" id="PTHR37813">
    <property type="entry name" value="FELS-2 PROPHAGE PROTEIN"/>
    <property type="match status" value="1"/>
</dbReference>
<reference evidence="4 5" key="1">
    <citation type="submission" date="2019-11" db="EMBL/GenBank/DDBJ databases">
        <title>Whole-genome sequencing of Allorhizobium vitis.</title>
        <authorList>
            <person name="Gan H.M."/>
            <person name="Savka M.A."/>
        </authorList>
    </citation>
    <scope>NUCLEOTIDE SEQUENCE [LARGE SCALE GENOMIC DNA]</scope>
    <source>
        <strain evidence="4 5">RF2/1</strain>
    </source>
</reference>
<name>A0ABD6H4Y4_AGRVI</name>
<gene>
    <name evidence="4" type="ORF">BBK91_006105</name>
</gene>
<evidence type="ECO:0000256" key="2">
    <source>
        <dbReference type="SAM" id="MobiDB-lite"/>
    </source>
</evidence>
<protein>
    <submittedName>
        <fullName evidence="4">Phage tail tape measure protein</fullName>
    </submittedName>
</protein>
<evidence type="ECO:0000256" key="1">
    <source>
        <dbReference type="ARBA" id="ARBA00022612"/>
    </source>
</evidence>
<evidence type="ECO:0000313" key="5">
    <source>
        <dbReference type="Proteomes" id="UP000179536"/>
    </source>
</evidence>